<keyword evidence="2" id="KW-1185">Reference proteome</keyword>
<evidence type="ECO:0000313" key="1">
    <source>
        <dbReference type="EMBL" id="PKY60823.1"/>
    </source>
</evidence>
<sequence>MKALIDQFFKGVEKSVDLLERSITIDFENKHQHLKFHGDREGNISAKCVSSTRGLFVESAPIKNPPVTFESMLNQMAMVIYKVSPYVYDLERPLYLFVGWKLPITGKPRYFVEVAFVEVQLEGPEQTQYYLNSKSSKQAQDGDTYWFKVIGSISDTNRAKLTIQIEPYGGPPGIKGTEPRNVNIDKMKPKKFWRIPRKLKLLKKRIQEEFLVTLTAYKQITNG</sequence>
<evidence type="ECO:0000313" key="2">
    <source>
        <dbReference type="Proteomes" id="UP000234323"/>
    </source>
</evidence>
<gene>
    <name evidence="1" type="ORF">RhiirA4_484980</name>
</gene>
<name>A0A2I1HPU0_9GLOM</name>
<proteinExistence type="predicted"/>
<reference evidence="1 2" key="1">
    <citation type="submission" date="2015-10" db="EMBL/GenBank/DDBJ databases">
        <title>Genome analyses suggest a sexual origin of heterokaryosis in a supposedly ancient asexual fungus.</title>
        <authorList>
            <person name="Ropars J."/>
            <person name="Sedzielewska K."/>
            <person name="Noel J."/>
            <person name="Charron P."/>
            <person name="Farinelli L."/>
            <person name="Marton T."/>
            <person name="Kruger M."/>
            <person name="Pelin A."/>
            <person name="Brachmann A."/>
            <person name="Corradi N."/>
        </authorList>
    </citation>
    <scope>NUCLEOTIDE SEQUENCE [LARGE SCALE GENOMIC DNA]</scope>
    <source>
        <strain evidence="1 2">A4</strain>
    </source>
</reference>
<dbReference type="Proteomes" id="UP000234323">
    <property type="component" value="Unassembled WGS sequence"/>
</dbReference>
<comment type="caution">
    <text evidence="1">The sequence shown here is derived from an EMBL/GenBank/DDBJ whole genome shotgun (WGS) entry which is preliminary data.</text>
</comment>
<dbReference type="AlphaFoldDB" id="A0A2I1HPU0"/>
<accession>A0A2I1HPU0</accession>
<organism evidence="1 2">
    <name type="scientific">Rhizophagus irregularis</name>
    <dbReference type="NCBI Taxonomy" id="588596"/>
    <lineage>
        <taxon>Eukaryota</taxon>
        <taxon>Fungi</taxon>
        <taxon>Fungi incertae sedis</taxon>
        <taxon>Mucoromycota</taxon>
        <taxon>Glomeromycotina</taxon>
        <taxon>Glomeromycetes</taxon>
        <taxon>Glomerales</taxon>
        <taxon>Glomeraceae</taxon>
        <taxon>Rhizophagus</taxon>
    </lineage>
</organism>
<dbReference type="EMBL" id="LLXI01004635">
    <property type="protein sequence ID" value="PKY60823.1"/>
    <property type="molecule type" value="Genomic_DNA"/>
</dbReference>
<protein>
    <submittedName>
        <fullName evidence="1">Uncharacterized protein</fullName>
    </submittedName>
</protein>